<feature type="compositionally biased region" description="Low complexity" evidence="1">
    <location>
        <begin position="486"/>
        <end position="517"/>
    </location>
</feature>
<feature type="compositionally biased region" description="Pro residues" evidence="1">
    <location>
        <begin position="518"/>
        <end position="528"/>
    </location>
</feature>
<sequence>MSFAFRDKDRPSLRDRLRGKSGDQILEELRKKLDKDKEMFFERVPNPPSFRRAGFPFDDDGLRARGRPDFRQRLEELAQQHPEFADSLRPWYDEQQVPQHPPAGDAGWGFRQRTGSNSSQPQAAPTQQQQQDGNQAEAQQPQPGLAHHGLRNTVDLGEAQAQAQAQASEQDSGDDRGKRAQSAPPAPDQTMPHGHGLDIHPQPADAAPNQDPAAAKPPSGSKQHQAPPQAAKPGAGNGGNVRQIPIFVEGRDEPVLARDDVDSSAANFGQGFPHHQPRAGPFGHQGFSRSNMSFPSFHARDSQDQEAPAHKRPFGQQHQQPPPAPPTRQQQQQQPRQPQPQPPRQRTPPRQQPAPQPPPQQQPQQQEPAPPPQQTKPKDPLDKVRDVQEEVQSLSKQVDEFVGTRQDKQYLFLDEMLTRELIKLDVIETEGRDDVRTARKETIRAITQCISRLEAKTAPATPSVESMDVDPSASAESMDVSAASSQEAGPAEQPQQPQSMDTTPAGASAPAADAAAPHPEPVPAPAPTPAASAAPATPGPATESSSAPTPAGAS</sequence>
<feature type="region of interest" description="Disordered" evidence="1">
    <location>
        <begin position="1"/>
        <end position="21"/>
    </location>
</feature>
<evidence type="ECO:0000259" key="2">
    <source>
        <dbReference type="PROSITE" id="PS51035"/>
    </source>
</evidence>
<dbReference type="InterPro" id="IPR036533">
    <property type="entry name" value="BAG_dom_sf"/>
</dbReference>
<dbReference type="AlphaFoldDB" id="A0AAV7XSZ1"/>
<evidence type="ECO:0000256" key="1">
    <source>
        <dbReference type="SAM" id="MobiDB-lite"/>
    </source>
</evidence>
<feature type="compositionally biased region" description="Low complexity" evidence="1">
    <location>
        <begin position="327"/>
        <end position="336"/>
    </location>
</feature>
<dbReference type="SUPFAM" id="SSF63491">
    <property type="entry name" value="BAG domain"/>
    <property type="match status" value="1"/>
</dbReference>
<feature type="compositionally biased region" description="Basic and acidic residues" evidence="1">
    <location>
        <begin position="249"/>
        <end position="261"/>
    </location>
</feature>
<dbReference type="SMART" id="SM00264">
    <property type="entry name" value="BAG"/>
    <property type="match status" value="1"/>
</dbReference>
<feature type="compositionally biased region" description="Low complexity" evidence="1">
    <location>
        <begin position="120"/>
        <end position="142"/>
    </location>
</feature>
<name>A0AAV7XSZ1_9NEOP</name>
<feature type="compositionally biased region" description="Pro residues" evidence="1">
    <location>
        <begin position="337"/>
        <end position="361"/>
    </location>
</feature>
<feature type="compositionally biased region" description="Basic and acidic residues" evidence="1">
    <location>
        <begin position="60"/>
        <end position="86"/>
    </location>
</feature>
<protein>
    <recommendedName>
        <fullName evidence="2">BAG domain-containing protein</fullName>
    </recommendedName>
</protein>
<feature type="compositionally biased region" description="Low complexity" evidence="1">
    <location>
        <begin position="529"/>
        <end position="554"/>
    </location>
</feature>
<feature type="compositionally biased region" description="Basic and acidic residues" evidence="1">
    <location>
        <begin position="376"/>
        <end position="388"/>
    </location>
</feature>
<proteinExistence type="predicted"/>
<gene>
    <name evidence="3" type="ORF">ONE63_008411</name>
</gene>
<feature type="region of interest" description="Disordered" evidence="1">
    <location>
        <begin position="453"/>
        <end position="554"/>
    </location>
</feature>
<feature type="compositionally biased region" description="Low complexity" evidence="1">
    <location>
        <begin position="157"/>
        <end position="170"/>
    </location>
</feature>
<dbReference type="Proteomes" id="UP001075354">
    <property type="component" value="Chromosome 6"/>
</dbReference>
<dbReference type="Gene3D" id="1.20.58.120">
    <property type="entry name" value="BAG domain"/>
    <property type="match status" value="1"/>
</dbReference>
<keyword evidence="4" id="KW-1185">Reference proteome</keyword>
<comment type="caution">
    <text evidence="3">The sequence shown here is derived from an EMBL/GenBank/DDBJ whole genome shotgun (WGS) entry which is preliminary data.</text>
</comment>
<feature type="region of interest" description="Disordered" evidence="1">
    <location>
        <begin position="43"/>
        <end position="396"/>
    </location>
</feature>
<dbReference type="InterPro" id="IPR003103">
    <property type="entry name" value="BAG_domain"/>
</dbReference>
<feature type="domain" description="BAG" evidence="2">
    <location>
        <begin position="380"/>
        <end position="457"/>
    </location>
</feature>
<feature type="compositionally biased region" description="Basic and acidic residues" evidence="1">
    <location>
        <begin position="298"/>
        <end position="309"/>
    </location>
</feature>
<dbReference type="Pfam" id="PF02179">
    <property type="entry name" value="BAG"/>
    <property type="match status" value="1"/>
</dbReference>
<reference evidence="3" key="1">
    <citation type="submission" date="2022-12" db="EMBL/GenBank/DDBJ databases">
        <title>Chromosome-level genome assembly of the bean flower thrips Megalurothrips usitatus.</title>
        <authorList>
            <person name="Ma L."/>
            <person name="Liu Q."/>
            <person name="Li H."/>
            <person name="Cai W."/>
        </authorList>
    </citation>
    <scope>NUCLEOTIDE SEQUENCE</scope>
    <source>
        <strain evidence="3">Cailab_2022a</strain>
    </source>
</reference>
<dbReference type="PROSITE" id="PS51035">
    <property type="entry name" value="BAG"/>
    <property type="match status" value="1"/>
</dbReference>
<evidence type="ECO:0000313" key="4">
    <source>
        <dbReference type="Proteomes" id="UP001075354"/>
    </source>
</evidence>
<dbReference type="EMBL" id="JAPTSV010000006">
    <property type="protein sequence ID" value="KAJ1526852.1"/>
    <property type="molecule type" value="Genomic_DNA"/>
</dbReference>
<evidence type="ECO:0000313" key="3">
    <source>
        <dbReference type="EMBL" id="KAJ1526852.1"/>
    </source>
</evidence>
<dbReference type="GO" id="GO:0051087">
    <property type="term" value="F:protein-folding chaperone binding"/>
    <property type="evidence" value="ECO:0007669"/>
    <property type="project" value="InterPro"/>
</dbReference>
<accession>A0AAV7XSZ1</accession>
<organism evidence="3 4">
    <name type="scientific">Megalurothrips usitatus</name>
    <name type="common">bean blossom thrips</name>
    <dbReference type="NCBI Taxonomy" id="439358"/>
    <lineage>
        <taxon>Eukaryota</taxon>
        <taxon>Metazoa</taxon>
        <taxon>Ecdysozoa</taxon>
        <taxon>Arthropoda</taxon>
        <taxon>Hexapoda</taxon>
        <taxon>Insecta</taxon>
        <taxon>Pterygota</taxon>
        <taxon>Neoptera</taxon>
        <taxon>Paraneoptera</taxon>
        <taxon>Thysanoptera</taxon>
        <taxon>Terebrantia</taxon>
        <taxon>Thripoidea</taxon>
        <taxon>Thripidae</taxon>
        <taxon>Megalurothrips</taxon>
    </lineage>
</organism>
<feature type="compositionally biased region" description="Low complexity" evidence="1">
    <location>
        <begin position="201"/>
        <end position="234"/>
    </location>
</feature>